<evidence type="ECO:0000256" key="5">
    <source>
        <dbReference type="PROSITE-ProRule" id="PRU00042"/>
    </source>
</evidence>
<dbReference type="Proteomes" id="UP001642540">
    <property type="component" value="Unassembled WGS sequence"/>
</dbReference>
<dbReference type="InterPro" id="IPR036236">
    <property type="entry name" value="Znf_C2H2_sf"/>
</dbReference>
<name>A0ABP1QV53_9HEXA</name>
<feature type="compositionally biased region" description="Basic residues" evidence="6">
    <location>
        <begin position="172"/>
        <end position="182"/>
    </location>
</feature>
<evidence type="ECO:0000256" key="3">
    <source>
        <dbReference type="ARBA" id="ARBA00022771"/>
    </source>
</evidence>
<protein>
    <recommendedName>
        <fullName evidence="7">C2H2-type domain-containing protein</fullName>
    </recommendedName>
</protein>
<dbReference type="EMBL" id="CAXLJM020000046">
    <property type="protein sequence ID" value="CAL8111553.1"/>
    <property type="molecule type" value="Genomic_DNA"/>
</dbReference>
<gene>
    <name evidence="8" type="ORF">ODALV1_LOCUS15145</name>
</gene>
<dbReference type="SUPFAM" id="SSF57667">
    <property type="entry name" value="beta-beta-alpha zinc fingers"/>
    <property type="match status" value="1"/>
</dbReference>
<dbReference type="Pfam" id="PF00096">
    <property type="entry name" value="zf-C2H2"/>
    <property type="match status" value="2"/>
</dbReference>
<evidence type="ECO:0000256" key="4">
    <source>
        <dbReference type="ARBA" id="ARBA00022833"/>
    </source>
</evidence>
<dbReference type="Pfam" id="PF13912">
    <property type="entry name" value="zf-C2H2_6"/>
    <property type="match status" value="1"/>
</dbReference>
<evidence type="ECO:0000313" key="8">
    <source>
        <dbReference type="EMBL" id="CAL8111553.1"/>
    </source>
</evidence>
<evidence type="ECO:0000256" key="6">
    <source>
        <dbReference type="SAM" id="MobiDB-lite"/>
    </source>
</evidence>
<keyword evidence="9" id="KW-1185">Reference proteome</keyword>
<dbReference type="Gene3D" id="6.20.250.40">
    <property type="match status" value="1"/>
</dbReference>
<keyword evidence="4" id="KW-0862">Zinc</keyword>
<keyword evidence="3 5" id="KW-0863">Zinc-finger</keyword>
<evidence type="ECO:0000256" key="1">
    <source>
        <dbReference type="ARBA" id="ARBA00022723"/>
    </source>
</evidence>
<feature type="region of interest" description="Disordered" evidence="6">
    <location>
        <begin position="317"/>
        <end position="348"/>
    </location>
</feature>
<feature type="region of interest" description="Disordered" evidence="6">
    <location>
        <begin position="155"/>
        <end position="197"/>
    </location>
</feature>
<dbReference type="SMART" id="SM00355">
    <property type="entry name" value="ZnF_C2H2"/>
    <property type="match status" value="8"/>
</dbReference>
<dbReference type="PANTHER" id="PTHR24379:SF127">
    <property type="entry name" value="BLOODY FINGERS-RELATED"/>
    <property type="match status" value="1"/>
</dbReference>
<proteinExistence type="predicted"/>
<evidence type="ECO:0000256" key="2">
    <source>
        <dbReference type="ARBA" id="ARBA00022737"/>
    </source>
</evidence>
<dbReference type="PANTHER" id="PTHR24379">
    <property type="entry name" value="KRAB AND ZINC FINGER DOMAIN-CONTAINING"/>
    <property type="match status" value="1"/>
</dbReference>
<feature type="domain" description="C2H2-type" evidence="7">
    <location>
        <begin position="586"/>
        <end position="613"/>
    </location>
</feature>
<dbReference type="PROSITE" id="PS50157">
    <property type="entry name" value="ZINC_FINGER_C2H2_2"/>
    <property type="match status" value="2"/>
</dbReference>
<reference evidence="8 9" key="1">
    <citation type="submission" date="2024-08" db="EMBL/GenBank/DDBJ databases">
        <authorList>
            <person name="Cucini C."/>
            <person name="Frati F."/>
        </authorList>
    </citation>
    <scope>NUCLEOTIDE SEQUENCE [LARGE SCALE GENOMIC DNA]</scope>
</reference>
<dbReference type="InterPro" id="IPR013087">
    <property type="entry name" value="Znf_C2H2_type"/>
</dbReference>
<dbReference type="PROSITE" id="PS00028">
    <property type="entry name" value="ZINC_FINGER_C2H2_1"/>
    <property type="match status" value="5"/>
</dbReference>
<evidence type="ECO:0000259" key="7">
    <source>
        <dbReference type="PROSITE" id="PS50157"/>
    </source>
</evidence>
<keyword evidence="1" id="KW-0479">Metal-binding</keyword>
<keyword evidence="2" id="KW-0677">Repeat</keyword>
<evidence type="ECO:0000313" key="9">
    <source>
        <dbReference type="Proteomes" id="UP001642540"/>
    </source>
</evidence>
<comment type="caution">
    <text evidence="8">The sequence shown here is derived from an EMBL/GenBank/DDBJ whole genome shotgun (WGS) entry which is preliminary data.</text>
</comment>
<feature type="domain" description="C2H2-type" evidence="7">
    <location>
        <begin position="614"/>
        <end position="642"/>
    </location>
</feature>
<dbReference type="Gene3D" id="3.30.160.60">
    <property type="entry name" value="Classic Zinc Finger"/>
    <property type="match status" value="4"/>
</dbReference>
<feature type="compositionally biased region" description="Basic and acidic residues" evidence="6">
    <location>
        <begin position="185"/>
        <end position="195"/>
    </location>
</feature>
<accession>A0ABP1QV53</accession>
<sequence length="653" mass="74782">MVDQKNCILCGDCIHDGDETVRISSFSLPSKLCLLSKHLNADAQFLEESTWDVGECIDNDAFCSSCSITVEAFIELHDVLKTINKRIENKRKVILRKLMDLDLSSFSSKDEINRRKLIRVWNQFQNKLLRTRSGVSRKPMPRSVALLKNSKRWGIRSEDADNSNENSNSRTNSRRIGRKVPGRSKNSDAKIKHVGETSGSNAGLQNCFVLLKRVHLDDFQLSHENEDALPPMPTKTKRRSTRMMNQRLEALEPILTEVKEENESLSEIDEAGEIEDSNPWDDEYIPSDFAENESDLQGSELKIHQKTVENGVTTIIVSAPPPPVRRKRLKSVSVTEKKMKRKQNMSTSASTSNATFDCFFCKEIFLTKRARGNHVSKVHPGKSSERPCVICGALVSTSRKMKDHLWRHKSQEEKEAEIAAGGKNPLVKLSRRKSKLNSGAKSLEREIVNCKTCGKPITSTKLKSHMWTHMSIHEKAMAGQSSLVKRETFRRCNVCGKQCRNADIYSHMKSHIPIQLRQNFECTVCGVKLSSETALKWHTIRKHKPLSEKQHHLLQCPYCSRTFYKFNRTQYNRHVKNHTDGGVRTFVCEQCGKAFKSKTDLIRHYITHNDERPHQCQYCPMAYRHRKNLSRHLNTRHNDEKCADTTLTSDPLQ</sequence>
<organism evidence="8 9">
    <name type="scientific">Orchesella dallaii</name>
    <dbReference type="NCBI Taxonomy" id="48710"/>
    <lineage>
        <taxon>Eukaryota</taxon>
        <taxon>Metazoa</taxon>
        <taxon>Ecdysozoa</taxon>
        <taxon>Arthropoda</taxon>
        <taxon>Hexapoda</taxon>
        <taxon>Collembola</taxon>
        <taxon>Entomobryomorpha</taxon>
        <taxon>Entomobryoidea</taxon>
        <taxon>Orchesellidae</taxon>
        <taxon>Orchesellinae</taxon>
        <taxon>Orchesella</taxon>
    </lineage>
</organism>